<sequence length="41" mass="4783">MMSLYQNLRILQSEFNNEKSYLKTHKLIQGDVIRGNSSVLL</sequence>
<dbReference type="Proteomes" id="UP000011873">
    <property type="component" value="Unassembled WGS sequence"/>
</dbReference>
<comment type="caution">
    <text evidence="1">The sequence shown here is derived from an EMBL/GenBank/DDBJ whole genome shotgun (WGS) entry which is preliminary data.</text>
</comment>
<dbReference type="PATRIC" id="fig|1218567.3.peg.1815"/>
<gene>
    <name evidence="1" type="ORF">LEP1GSC016_2707</name>
</gene>
<accession>M6BRC3</accession>
<proteinExistence type="predicted"/>
<reference evidence="1 2" key="1">
    <citation type="submission" date="2013-01" db="EMBL/GenBank/DDBJ databases">
        <authorList>
            <person name="Harkins D.M."/>
            <person name="Durkin A.S."/>
            <person name="Brinkac L.M."/>
            <person name="Haft D.H."/>
            <person name="Selengut J.D."/>
            <person name="Sanka R."/>
            <person name="DePew J."/>
            <person name="Purushe J."/>
            <person name="Galloway R.L."/>
            <person name="Vinetz J.M."/>
            <person name="Sutton G.G."/>
            <person name="Nierman W.C."/>
            <person name="Fouts D.E."/>
        </authorList>
    </citation>
    <scope>NUCLEOTIDE SEQUENCE [LARGE SCALE GENOMIC DNA]</scope>
    <source>
        <strain evidence="1 2">Sponselee CDC</strain>
    </source>
</reference>
<organism evidence="1 2">
    <name type="scientific">Leptospira borgpetersenii serovar Hardjo-bovis str. Sponselee</name>
    <dbReference type="NCBI Taxonomy" id="1303729"/>
    <lineage>
        <taxon>Bacteria</taxon>
        <taxon>Pseudomonadati</taxon>
        <taxon>Spirochaetota</taxon>
        <taxon>Spirochaetia</taxon>
        <taxon>Leptospirales</taxon>
        <taxon>Leptospiraceae</taxon>
        <taxon>Leptospira</taxon>
    </lineage>
</organism>
<dbReference type="EMBL" id="ANMU01000071">
    <property type="protein sequence ID" value="EMJ82039.1"/>
    <property type="molecule type" value="Genomic_DNA"/>
</dbReference>
<evidence type="ECO:0000313" key="2">
    <source>
        <dbReference type="Proteomes" id="UP000011873"/>
    </source>
</evidence>
<name>M6BRC3_LEPBO</name>
<dbReference type="AlphaFoldDB" id="M6BRC3"/>
<evidence type="ECO:0000313" key="1">
    <source>
        <dbReference type="EMBL" id="EMJ82039.1"/>
    </source>
</evidence>
<protein>
    <submittedName>
        <fullName evidence="1">Uncharacterized protein</fullName>
    </submittedName>
</protein>